<accession>A0ABU3L753</accession>
<dbReference type="EMBL" id="JAVTTP010000001">
    <property type="protein sequence ID" value="MDT7829500.1"/>
    <property type="molecule type" value="Genomic_DNA"/>
</dbReference>
<feature type="domain" description="DUF4347" evidence="2">
    <location>
        <begin position="28"/>
        <end position="151"/>
    </location>
</feature>
<evidence type="ECO:0000259" key="2">
    <source>
        <dbReference type="Pfam" id="PF14252"/>
    </source>
</evidence>
<evidence type="ECO:0000313" key="3">
    <source>
        <dbReference type="EMBL" id="MDT7829500.1"/>
    </source>
</evidence>
<evidence type="ECO:0000256" key="1">
    <source>
        <dbReference type="SAM" id="SignalP"/>
    </source>
</evidence>
<feature type="signal peptide" evidence="1">
    <location>
        <begin position="1"/>
        <end position="23"/>
    </location>
</feature>
<evidence type="ECO:0000313" key="4">
    <source>
        <dbReference type="Proteomes" id="UP001250656"/>
    </source>
</evidence>
<feature type="chain" id="PRO_5045725256" evidence="1">
    <location>
        <begin position="24"/>
        <end position="179"/>
    </location>
</feature>
<proteinExistence type="predicted"/>
<sequence>MHLFKKNRIPIFIFLLTASFTYAQSKDLVVIDSEYAEKGKVLALLPGSEVLELNSNSNPWEKIRVGLENNKNLNTVHLFVESSYNAILMGGTSYSIETLNNEFELSMMEGLYSGTNYQLLIYSCNLASNEEGIELLNYIGQRAYMNVASGADCSSVFDAGFAFNFQSLDSSLSPSIFQN</sequence>
<dbReference type="Pfam" id="PF14252">
    <property type="entry name" value="DUF4347"/>
    <property type="match status" value="1"/>
</dbReference>
<protein>
    <submittedName>
        <fullName evidence="3">DUF4347 domain-containing protein</fullName>
    </submittedName>
</protein>
<dbReference type="RefSeq" id="WP_314015463.1">
    <property type="nucleotide sequence ID" value="NZ_JAVTTP010000001.1"/>
</dbReference>
<reference evidence="3 4" key="1">
    <citation type="submission" date="2023-09" db="EMBL/GenBank/DDBJ databases">
        <title>Novel taxa isolated from Blanes Bay.</title>
        <authorList>
            <person name="Rey-Velasco X."/>
            <person name="Lucena T."/>
        </authorList>
    </citation>
    <scope>NUCLEOTIDE SEQUENCE [LARGE SCALE GENOMIC DNA]</scope>
    <source>
        <strain evidence="3 4">S334</strain>
    </source>
</reference>
<keyword evidence="1" id="KW-0732">Signal</keyword>
<dbReference type="InterPro" id="IPR025592">
    <property type="entry name" value="DUF4347"/>
</dbReference>
<gene>
    <name evidence="3" type="ORF">RQM65_12555</name>
</gene>
<keyword evidence="4" id="KW-1185">Reference proteome</keyword>
<organism evidence="3 4">
    <name type="scientific">Pricia mediterranea</name>
    <dbReference type="NCBI Taxonomy" id="3076079"/>
    <lineage>
        <taxon>Bacteria</taxon>
        <taxon>Pseudomonadati</taxon>
        <taxon>Bacteroidota</taxon>
        <taxon>Flavobacteriia</taxon>
        <taxon>Flavobacteriales</taxon>
        <taxon>Flavobacteriaceae</taxon>
        <taxon>Pricia</taxon>
    </lineage>
</organism>
<dbReference type="Proteomes" id="UP001250656">
    <property type="component" value="Unassembled WGS sequence"/>
</dbReference>
<name>A0ABU3L753_9FLAO</name>
<comment type="caution">
    <text evidence="3">The sequence shown here is derived from an EMBL/GenBank/DDBJ whole genome shotgun (WGS) entry which is preliminary data.</text>
</comment>